<dbReference type="InterPro" id="IPR006674">
    <property type="entry name" value="HD_domain"/>
</dbReference>
<name>A0ABS3DTN7_9BACI</name>
<evidence type="ECO:0000313" key="3">
    <source>
        <dbReference type="Proteomes" id="UP000663970"/>
    </source>
</evidence>
<gene>
    <name evidence="2" type="ORF">JF544_05150</name>
</gene>
<dbReference type="Proteomes" id="UP000663970">
    <property type="component" value="Unassembled WGS sequence"/>
</dbReference>
<dbReference type="SMART" id="SM00471">
    <property type="entry name" value="HDc"/>
    <property type="match status" value="1"/>
</dbReference>
<evidence type="ECO:0000259" key="1">
    <source>
        <dbReference type="PROSITE" id="PS51831"/>
    </source>
</evidence>
<accession>A0ABS3DTN7</accession>
<protein>
    <submittedName>
        <fullName evidence="2">HD domain-containing protein</fullName>
    </submittedName>
</protein>
<proteinExistence type="predicted"/>
<dbReference type="CDD" id="cd00077">
    <property type="entry name" value="HDc"/>
    <property type="match status" value="1"/>
</dbReference>
<feature type="domain" description="HD" evidence="1">
    <location>
        <begin position="26"/>
        <end position="125"/>
    </location>
</feature>
<dbReference type="EMBL" id="JAEKJY010000001">
    <property type="protein sequence ID" value="MBN8234624.1"/>
    <property type="molecule type" value="Genomic_DNA"/>
</dbReference>
<dbReference type="Pfam" id="PF01966">
    <property type="entry name" value="HD"/>
    <property type="match status" value="1"/>
</dbReference>
<dbReference type="Gene3D" id="1.10.472.50">
    <property type="entry name" value="HD-domain/PDEase-like"/>
    <property type="match status" value="1"/>
</dbReference>
<dbReference type="PROSITE" id="PS51831">
    <property type="entry name" value="HD"/>
    <property type="match status" value="1"/>
</dbReference>
<dbReference type="SUPFAM" id="SSF109604">
    <property type="entry name" value="HD-domain/PDEase-like"/>
    <property type="match status" value="1"/>
</dbReference>
<dbReference type="InterPro" id="IPR003607">
    <property type="entry name" value="HD/PDEase_dom"/>
</dbReference>
<sequence>MRKTEMLERIRTYTASQFSGDATGHDYEHMKRVAFWSAAIARKEKGDPFMCEAAGWLHDIGDRKLTKHPEQALKERDSFLLSLSLTQREVEELDASIRDVSFSKGRIPQTWTGKIVQDADRLDAIGAIGIARTFAYGGAHGQPLYSEDGSRDSFSHFEEKLLKLVSLMNTETGRNEASRRHSFMVQFLEEMRNDIFITNEEVHHHDK</sequence>
<comment type="caution">
    <text evidence="2">The sequence shown here is derived from an EMBL/GenBank/DDBJ whole genome shotgun (WGS) entry which is preliminary data.</text>
</comment>
<dbReference type="Gene3D" id="1.20.58.1910">
    <property type="match status" value="1"/>
</dbReference>
<dbReference type="PANTHER" id="PTHR33594:SF1">
    <property type="entry name" value="HD_PDEASE DOMAIN-CONTAINING PROTEIN"/>
    <property type="match status" value="1"/>
</dbReference>
<dbReference type="PANTHER" id="PTHR33594">
    <property type="entry name" value="SUPERFAMILY HYDROLASE, PUTATIVE (AFU_ORTHOLOGUE AFUA_1G03035)-RELATED"/>
    <property type="match status" value="1"/>
</dbReference>
<evidence type="ECO:0000313" key="2">
    <source>
        <dbReference type="EMBL" id="MBN8234624.1"/>
    </source>
</evidence>
<reference evidence="2 3" key="1">
    <citation type="submission" date="2020-12" db="EMBL/GenBank/DDBJ databases">
        <title>Oil enriched cultivation method for isolating marine PHA-producing bacteria.</title>
        <authorList>
            <person name="Zheng W."/>
            <person name="Yu S."/>
            <person name="Huang Y."/>
        </authorList>
    </citation>
    <scope>NUCLEOTIDE SEQUENCE [LARGE SCALE GENOMIC DNA]</scope>
    <source>
        <strain evidence="2 3">SY-2-6</strain>
    </source>
</reference>
<organism evidence="2 3">
    <name type="scientific">Halobacillus kuroshimensis</name>
    <dbReference type="NCBI Taxonomy" id="302481"/>
    <lineage>
        <taxon>Bacteria</taxon>
        <taxon>Bacillati</taxon>
        <taxon>Bacillota</taxon>
        <taxon>Bacilli</taxon>
        <taxon>Bacillales</taxon>
        <taxon>Bacillaceae</taxon>
        <taxon>Halobacillus</taxon>
    </lineage>
</organism>
<keyword evidence="3" id="KW-1185">Reference proteome</keyword>